<dbReference type="Proteomes" id="UP000324629">
    <property type="component" value="Unassembled WGS sequence"/>
</dbReference>
<accession>A0A5J4NDQ6</accession>
<comment type="caution">
    <text evidence="1">The sequence shown here is derived from an EMBL/GenBank/DDBJ whole genome shotgun (WGS) entry which is preliminary data.</text>
</comment>
<dbReference type="Gene3D" id="1.20.1260.10">
    <property type="match status" value="1"/>
</dbReference>
<name>A0A5J4NDQ6_9TREM</name>
<evidence type="ECO:0000313" key="2">
    <source>
        <dbReference type="Proteomes" id="UP000324629"/>
    </source>
</evidence>
<dbReference type="InterPro" id="IPR012347">
    <property type="entry name" value="Ferritin-like"/>
</dbReference>
<protein>
    <submittedName>
        <fullName evidence="1">Uncharacterized protein</fullName>
    </submittedName>
</protein>
<evidence type="ECO:0000313" key="1">
    <source>
        <dbReference type="EMBL" id="KAA3673368.1"/>
    </source>
</evidence>
<dbReference type="AlphaFoldDB" id="A0A5J4NDQ6"/>
<gene>
    <name evidence="1" type="ORF">DEA37_0015142</name>
</gene>
<organism evidence="1 2">
    <name type="scientific">Paragonimus westermani</name>
    <dbReference type="NCBI Taxonomy" id="34504"/>
    <lineage>
        <taxon>Eukaryota</taxon>
        <taxon>Metazoa</taxon>
        <taxon>Spiralia</taxon>
        <taxon>Lophotrochozoa</taxon>
        <taxon>Platyhelminthes</taxon>
        <taxon>Trematoda</taxon>
        <taxon>Digenea</taxon>
        <taxon>Plagiorchiida</taxon>
        <taxon>Troglotremata</taxon>
        <taxon>Troglotrematidae</taxon>
        <taxon>Paragonimus</taxon>
    </lineage>
</organism>
<reference evidence="1 2" key="1">
    <citation type="journal article" date="2019" name="Gigascience">
        <title>Whole-genome sequence of the oriental lung fluke Paragonimus westermani.</title>
        <authorList>
            <person name="Oey H."/>
            <person name="Zakrzewski M."/>
            <person name="Narain K."/>
            <person name="Devi K.R."/>
            <person name="Agatsuma T."/>
            <person name="Nawaratna S."/>
            <person name="Gobert G.N."/>
            <person name="Jones M.K."/>
            <person name="Ragan M.A."/>
            <person name="McManus D.P."/>
            <person name="Krause L."/>
        </authorList>
    </citation>
    <scope>NUCLEOTIDE SEQUENCE [LARGE SCALE GENOMIC DNA]</scope>
    <source>
        <strain evidence="1 2">IND2009</strain>
    </source>
</reference>
<dbReference type="EMBL" id="QNGE01003984">
    <property type="protein sequence ID" value="KAA3673368.1"/>
    <property type="molecule type" value="Genomic_DNA"/>
</dbReference>
<sequence length="241" mass="28199">MSSQPTCDSLTMHLKTIHVGNFCSKEYQLKLAKFLDLCASVDQTFVDMCHWFHRPKTHLEHFARYMHLQSMRMRWLLRKWHSLDVVKAVLKDAANFNELIQPFVPHETDYIHGLGAMKVMLKMEQVMYHQLCELYLASMIEDNVELACLIQSIALPSHSRYVKYAQNHVVRLARLYGIDEANAPSTIQMTADSNYDQLTMRPTTTKMLNYFYDRDRVKMNPPSLNNPEAFEVNVDMSWIMS</sequence>
<keyword evidence="2" id="KW-1185">Reference proteome</keyword>
<proteinExistence type="predicted"/>